<evidence type="ECO:0000256" key="5">
    <source>
        <dbReference type="SAM" id="MobiDB-lite"/>
    </source>
</evidence>
<dbReference type="PROSITE" id="PS50102">
    <property type="entry name" value="RRM"/>
    <property type="match status" value="1"/>
</dbReference>
<name>A0A1I8JAK0_9PLAT</name>
<reference evidence="8" key="1">
    <citation type="submission" date="2016-11" db="UniProtKB">
        <authorList>
            <consortium name="WormBaseParasite"/>
        </authorList>
    </citation>
    <scope>IDENTIFICATION</scope>
</reference>
<dbReference type="Proteomes" id="UP000095280">
    <property type="component" value="Unplaced"/>
</dbReference>
<dbReference type="InterPro" id="IPR035979">
    <property type="entry name" value="RBD_domain_sf"/>
</dbReference>
<evidence type="ECO:0000259" key="6">
    <source>
        <dbReference type="PROSITE" id="PS50102"/>
    </source>
</evidence>
<dbReference type="GO" id="GO:0005730">
    <property type="term" value="C:nucleolus"/>
    <property type="evidence" value="ECO:0007669"/>
    <property type="project" value="TreeGrafter"/>
</dbReference>
<dbReference type="Gene3D" id="3.30.70.330">
    <property type="match status" value="1"/>
</dbReference>
<dbReference type="PANTHER" id="PTHR48039:SF1">
    <property type="entry name" value="RNA BINDING MOTIF PROTEIN 14 ISOFORM X1"/>
    <property type="match status" value="1"/>
</dbReference>
<dbReference type="AlphaFoldDB" id="A0A1I8JAK0"/>
<dbReference type="GO" id="GO:0003729">
    <property type="term" value="F:mRNA binding"/>
    <property type="evidence" value="ECO:0007669"/>
    <property type="project" value="TreeGrafter"/>
</dbReference>
<dbReference type="WBParaSite" id="maker-uti_cns_0046489-snap-gene-0.13-mRNA-1">
    <property type="protein sequence ID" value="maker-uti_cns_0046489-snap-gene-0.13-mRNA-1"/>
    <property type="gene ID" value="maker-uti_cns_0046489-snap-gene-0.13"/>
</dbReference>
<evidence type="ECO:0000256" key="3">
    <source>
        <dbReference type="ARBA" id="ARBA00023242"/>
    </source>
</evidence>
<evidence type="ECO:0000313" key="8">
    <source>
        <dbReference type="WBParaSite" id="maker-uti_cns_0046489-snap-gene-0.13-mRNA-1"/>
    </source>
</evidence>
<accession>A0A1I8JAK0</accession>
<proteinExistence type="predicted"/>
<evidence type="ECO:0000256" key="4">
    <source>
        <dbReference type="PROSITE-ProRule" id="PRU00176"/>
    </source>
</evidence>
<organism evidence="7 8">
    <name type="scientific">Macrostomum lignano</name>
    <dbReference type="NCBI Taxonomy" id="282301"/>
    <lineage>
        <taxon>Eukaryota</taxon>
        <taxon>Metazoa</taxon>
        <taxon>Spiralia</taxon>
        <taxon>Lophotrochozoa</taxon>
        <taxon>Platyhelminthes</taxon>
        <taxon>Rhabditophora</taxon>
        <taxon>Macrostomorpha</taxon>
        <taxon>Macrostomida</taxon>
        <taxon>Macrostomidae</taxon>
        <taxon>Macrostomum</taxon>
    </lineage>
</organism>
<dbReference type="InterPro" id="IPR012677">
    <property type="entry name" value="Nucleotide-bd_a/b_plait_sf"/>
</dbReference>
<evidence type="ECO:0000313" key="7">
    <source>
        <dbReference type="Proteomes" id="UP000095280"/>
    </source>
</evidence>
<comment type="subcellular location">
    <subcellularLocation>
        <location evidence="1">Nucleus</location>
    </subcellularLocation>
</comment>
<evidence type="ECO:0000256" key="1">
    <source>
        <dbReference type="ARBA" id="ARBA00004123"/>
    </source>
</evidence>
<protein>
    <submittedName>
        <fullName evidence="8">RRM domain-containing protein</fullName>
    </submittedName>
</protein>
<feature type="region of interest" description="Disordered" evidence="5">
    <location>
        <begin position="87"/>
        <end position="242"/>
    </location>
</feature>
<dbReference type="Pfam" id="PF00076">
    <property type="entry name" value="RRM_1"/>
    <property type="match status" value="1"/>
</dbReference>
<dbReference type="SMART" id="SM00360">
    <property type="entry name" value="RRM"/>
    <property type="match status" value="1"/>
</dbReference>
<feature type="domain" description="RRM" evidence="6">
    <location>
        <begin position="7"/>
        <end position="75"/>
    </location>
</feature>
<feature type="compositionally biased region" description="Basic and acidic residues" evidence="5">
    <location>
        <begin position="87"/>
        <end position="124"/>
    </location>
</feature>
<feature type="compositionally biased region" description="Pro residues" evidence="5">
    <location>
        <begin position="207"/>
        <end position="223"/>
    </location>
</feature>
<feature type="compositionally biased region" description="Basic and acidic residues" evidence="5">
    <location>
        <begin position="152"/>
        <end position="189"/>
    </location>
</feature>
<sequence length="242" mass="27952">MSYAKGRVLHIRNLSNRAVQDDLRRAFSKFGYITDITIPLDYYTGRMKGDAREAIRRMDRTQLLGRTIEIEIARGYRRTPAEMMRIQKERDHMDHRREQDDRDRDRGRDRDRDRDRRDRRDRSRSPRSPRRSSGRGRRSSRSPAGSGSRGGGGDDRESRHHRGSDRGDSGDRDRSDRGDRDRGRRRDATDENGGGEDNRRRRASSGSPPPQHRSPSPMAPLPPASGRDNYDDEDNDRRGAAS</sequence>
<keyword evidence="2 4" id="KW-0694">RNA-binding</keyword>
<dbReference type="InterPro" id="IPR051945">
    <property type="entry name" value="RRM_MRD1_RNA_proc_ribogen"/>
</dbReference>
<keyword evidence="7" id="KW-1185">Reference proteome</keyword>
<dbReference type="InterPro" id="IPR000504">
    <property type="entry name" value="RRM_dom"/>
</dbReference>
<dbReference type="SUPFAM" id="SSF54928">
    <property type="entry name" value="RNA-binding domain, RBD"/>
    <property type="match status" value="1"/>
</dbReference>
<feature type="compositionally biased region" description="Basic residues" evidence="5">
    <location>
        <begin position="125"/>
        <end position="140"/>
    </location>
</feature>
<keyword evidence="3" id="KW-0539">Nucleus</keyword>
<dbReference type="PANTHER" id="PTHR48039">
    <property type="entry name" value="RNA-BINDING MOTIF PROTEIN 14B"/>
    <property type="match status" value="1"/>
</dbReference>
<evidence type="ECO:0000256" key="2">
    <source>
        <dbReference type="ARBA" id="ARBA00022884"/>
    </source>
</evidence>